<dbReference type="GO" id="GO:0006139">
    <property type="term" value="P:nucleobase-containing compound metabolic process"/>
    <property type="evidence" value="ECO:0007669"/>
    <property type="project" value="InterPro"/>
</dbReference>
<dbReference type="Proteomes" id="UP000282656">
    <property type="component" value="Unassembled WGS sequence"/>
</dbReference>
<dbReference type="Pfam" id="PF13307">
    <property type="entry name" value="Helicase_C_2"/>
    <property type="match status" value="1"/>
</dbReference>
<dbReference type="GO" id="GO:0004386">
    <property type="term" value="F:helicase activity"/>
    <property type="evidence" value="ECO:0007669"/>
    <property type="project" value="InterPro"/>
</dbReference>
<protein>
    <recommendedName>
        <fullName evidence="1">ATP-dependent helicase C-terminal domain-containing protein</fullName>
    </recommendedName>
</protein>
<evidence type="ECO:0000259" key="1">
    <source>
        <dbReference type="SMART" id="SM00491"/>
    </source>
</evidence>
<dbReference type="GO" id="GO:0003676">
    <property type="term" value="F:nucleic acid binding"/>
    <property type="evidence" value="ECO:0007669"/>
    <property type="project" value="InterPro"/>
</dbReference>
<name>A0A3A8R7W4_9BACT</name>
<comment type="caution">
    <text evidence="2">The sequence shown here is derived from an EMBL/GenBank/DDBJ whole genome shotgun (WGS) entry which is preliminary data.</text>
</comment>
<dbReference type="SMART" id="SM00491">
    <property type="entry name" value="HELICc2"/>
    <property type="match status" value="1"/>
</dbReference>
<evidence type="ECO:0000313" key="2">
    <source>
        <dbReference type="EMBL" id="RKH73362.1"/>
    </source>
</evidence>
<organism evidence="2 3">
    <name type="scientific">Corallococcus interemptor</name>
    <dbReference type="NCBI Taxonomy" id="2316720"/>
    <lineage>
        <taxon>Bacteria</taxon>
        <taxon>Pseudomonadati</taxon>
        <taxon>Myxococcota</taxon>
        <taxon>Myxococcia</taxon>
        <taxon>Myxococcales</taxon>
        <taxon>Cystobacterineae</taxon>
        <taxon>Myxococcaceae</taxon>
        <taxon>Corallococcus</taxon>
    </lineage>
</organism>
<dbReference type="AlphaFoldDB" id="A0A3A8R7W4"/>
<dbReference type="InterPro" id="IPR027417">
    <property type="entry name" value="P-loop_NTPase"/>
</dbReference>
<gene>
    <name evidence="2" type="ORF">D7X96_02440</name>
</gene>
<sequence>MAVPYWAWLNSIPAVSRIIVGCRTEPAVKFPWPLLEEDLPLAHCLFTTQEVLITPYVVPTHRLPSLPDAKRRLFLSATLVDDSVLVRDFDVTPDAALRPLQPKVLGDIGERLILAPTLVHRELKREQLLPIIKGIAADGYNVVVLVPSAKASEFWKANGADVPQKDAGVQQAVENLHKTRGNIVALVNRYDGIDLPDDACRLLVIDGLPMGGLSFEQHQMSVRRGSTQLLGAQAQRVEQGLGRGVRSGSDYCAILLLGTDLAEFAASPTRRDLFSVETAMQLELGAELAEALRKDKGNPLAGIRATLDYSLKQNADWRQLHRERLSSVAPKQAGNPDAVAIVSIERQATKDFRANDISSAAEKLRTFIPGPQGPQHDIDKGWYLQLLASFEHRLDPNRAQETQKRAHSLNSEAFKPIGGVVYPKLQGRTGVQPQRFLQALQRRSRDYRSIPVEIETLLSNLTFGTRAHTFEQRLQDLVIWLGDQAQRPDWEFGVGPDVLWEMAGEHFLIIEAKSEVQTTREAISKTEAGQLGQHIAWFKQQYGERPLTAVLVHPASRFDTDAFAPEGTMILNTERLAALHEAVRKFSVAVTEKAPDMWTIEEIGNLLAAHNLSSGLFRTTFLRRPAPQQPRT</sequence>
<dbReference type="Gene3D" id="3.40.50.300">
    <property type="entry name" value="P-loop containing nucleotide triphosphate hydrolases"/>
    <property type="match status" value="1"/>
</dbReference>
<reference evidence="3" key="1">
    <citation type="submission" date="2018-09" db="EMBL/GenBank/DDBJ databases">
        <authorList>
            <person name="Livingstone P.G."/>
            <person name="Whitworth D.E."/>
        </authorList>
    </citation>
    <scope>NUCLEOTIDE SEQUENCE [LARGE SCALE GENOMIC DNA]</scope>
    <source>
        <strain evidence="3">AB047A</strain>
    </source>
</reference>
<dbReference type="GO" id="GO:0005524">
    <property type="term" value="F:ATP binding"/>
    <property type="evidence" value="ECO:0007669"/>
    <property type="project" value="InterPro"/>
</dbReference>
<evidence type="ECO:0000313" key="3">
    <source>
        <dbReference type="Proteomes" id="UP000282656"/>
    </source>
</evidence>
<feature type="domain" description="ATP-dependent helicase C-terminal" evidence="1">
    <location>
        <begin position="149"/>
        <end position="263"/>
    </location>
</feature>
<keyword evidence="3" id="KW-1185">Reference proteome</keyword>
<accession>A0A3A8R7W4</accession>
<dbReference type="GO" id="GO:0016818">
    <property type="term" value="F:hydrolase activity, acting on acid anhydrides, in phosphorus-containing anhydrides"/>
    <property type="evidence" value="ECO:0007669"/>
    <property type="project" value="InterPro"/>
</dbReference>
<dbReference type="EMBL" id="RAWM01000004">
    <property type="protein sequence ID" value="RKH73362.1"/>
    <property type="molecule type" value="Genomic_DNA"/>
</dbReference>
<proteinExistence type="predicted"/>
<dbReference type="InterPro" id="IPR006555">
    <property type="entry name" value="ATP-dep_Helicase_C"/>
</dbReference>